<dbReference type="PIRSF" id="PIRSF017082">
    <property type="entry name" value="YflP"/>
    <property type="match status" value="1"/>
</dbReference>
<evidence type="ECO:0000256" key="1">
    <source>
        <dbReference type="ARBA" id="ARBA00006987"/>
    </source>
</evidence>
<organism evidence="2 3">
    <name type="scientific">Deinococcus antarcticus</name>
    <dbReference type="NCBI Taxonomy" id="1298767"/>
    <lineage>
        <taxon>Bacteria</taxon>
        <taxon>Thermotogati</taxon>
        <taxon>Deinococcota</taxon>
        <taxon>Deinococci</taxon>
        <taxon>Deinococcales</taxon>
        <taxon>Deinococcaceae</taxon>
        <taxon>Deinococcus</taxon>
    </lineage>
</organism>
<dbReference type="EMBL" id="JBHRZF010000211">
    <property type="protein sequence ID" value="MFC3862711.1"/>
    <property type="molecule type" value="Genomic_DNA"/>
</dbReference>
<evidence type="ECO:0000313" key="3">
    <source>
        <dbReference type="Proteomes" id="UP001595748"/>
    </source>
</evidence>
<comment type="caution">
    <text evidence="2">The sequence shown here is derived from an EMBL/GenBank/DDBJ whole genome shotgun (WGS) entry which is preliminary data.</text>
</comment>
<dbReference type="Gene3D" id="3.40.190.10">
    <property type="entry name" value="Periplasmic binding protein-like II"/>
    <property type="match status" value="1"/>
</dbReference>
<protein>
    <submittedName>
        <fullName evidence="2">Bug family tripartite tricarboxylate transporter substrate binding protein</fullName>
    </submittedName>
</protein>
<dbReference type="PANTHER" id="PTHR42928:SF3">
    <property type="entry name" value="UPF0065 PROTEIN YFLP"/>
    <property type="match status" value="1"/>
</dbReference>
<proteinExistence type="inferred from homology"/>
<comment type="similarity">
    <text evidence="1">Belongs to the UPF0065 (bug) family.</text>
</comment>
<reference evidence="3" key="1">
    <citation type="journal article" date="2019" name="Int. J. Syst. Evol. Microbiol.">
        <title>The Global Catalogue of Microorganisms (GCM) 10K type strain sequencing project: providing services to taxonomists for standard genome sequencing and annotation.</title>
        <authorList>
            <consortium name="The Broad Institute Genomics Platform"/>
            <consortium name="The Broad Institute Genome Sequencing Center for Infectious Disease"/>
            <person name="Wu L."/>
            <person name="Ma J."/>
        </authorList>
    </citation>
    <scope>NUCLEOTIDE SEQUENCE [LARGE SCALE GENOMIC DNA]</scope>
    <source>
        <strain evidence="3">CCTCC AB 2013263</strain>
    </source>
</reference>
<dbReference type="InterPro" id="IPR042100">
    <property type="entry name" value="Bug_dom1"/>
</dbReference>
<name>A0ABV8ABW1_9DEIO</name>
<keyword evidence="3" id="KW-1185">Reference proteome</keyword>
<accession>A0ABV8ABW1</accession>
<dbReference type="Pfam" id="PF03401">
    <property type="entry name" value="TctC"/>
    <property type="match status" value="1"/>
</dbReference>
<gene>
    <name evidence="2" type="ORF">ACFOPQ_18250</name>
</gene>
<dbReference type="SUPFAM" id="SSF53850">
    <property type="entry name" value="Periplasmic binding protein-like II"/>
    <property type="match status" value="1"/>
</dbReference>
<dbReference type="Gene3D" id="3.40.190.150">
    <property type="entry name" value="Bordetella uptake gene, domain 1"/>
    <property type="match status" value="1"/>
</dbReference>
<dbReference type="InterPro" id="IPR005064">
    <property type="entry name" value="BUG"/>
</dbReference>
<dbReference type="CDD" id="cd07012">
    <property type="entry name" value="PBP2_Bug_TTT"/>
    <property type="match status" value="1"/>
</dbReference>
<dbReference type="RefSeq" id="WP_380080651.1">
    <property type="nucleotide sequence ID" value="NZ_JBHRZF010000211.1"/>
</dbReference>
<dbReference type="PANTHER" id="PTHR42928">
    <property type="entry name" value="TRICARBOXYLATE-BINDING PROTEIN"/>
    <property type="match status" value="1"/>
</dbReference>
<sequence>MAPSTPGGGWDVLARTIADTLKSTGREKEVEVYNVGGKAGTLGLADFVKLKGQPNKLMVTGFVMVAGIPVNNSPYLLSRDTTPIAGLVSANEVLLVPVNSRFKTVDDLLSTLKATPGAVKFGGSSLGGTSHVAFATLAQELNIPVKSMQYVPSAGGLQAAKAMLTGAVDVVSTGYSEVDELIRGGSVRVLAVLAESRLPGVNAPTLMEKGVNVNVANWRGVVAPAGISALEKTRLELQMQRLVKSTVWQITLKQNKWDDRYMGANEFKRFIQYQENQLPKLLKSLDLIQ</sequence>
<dbReference type="Proteomes" id="UP001595748">
    <property type="component" value="Unassembled WGS sequence"/>
</dbReference>
<evidence type="ECO:0000313" key="2">
    <source>
        <dbReference type="EMBL" id="MFC3862711.1"/>
    </source>
</evidence>